<keyword evidence="2" id="KW-1185">Reference proteome</keyword>
<evidence type="ECO:0000313" key="1">
    <source>
        <dbReference type="EMBL" id="CAF1100197.1"/>
    </source>
</evidence>
<organism evidence="1 2">
    <name type="scientific">Brachionus calyciflorus</name>
    <dbReference type="NCBI Taxonomy" id="104777"/>
    <lineage>
        <taxon>Eukaryota</taxon>
        <taxon>Metazoa</taxon>
        <taxon>Spiralia</taxon>
        <taxon>Gnathifera</taxon>
        <taxon>Rotifera</taxon>
        <taxon>Eurotatoria</taxon>
        <taxon>Monogononta</taxon>
        <taxon>Pseudotrocha</taxon>
        <taxon>Ploima</taxon>
        <taxon>Brachionidae</taxon>
        <taxon>Brachionus</taxon>
    </lineage>
</organism>
<name>A0A814NZC1_9BILA</name>
<protein>
    <submittedName>
        <fullName evidence="1">Uncharacterized protein</fullName>
    </submittedName>
</protein>
<dbReference type="Proteomes" id="UP000663879">
    <property type="component" value="Unassembled WGS sequence"/>
</dbReference>
<dbReference type="AlphaFoldDB" id="A0A814NZC1"/>
<accession>A0A814NZC1</accession>
<sequence>MSIKEKLQKGIYLLEDLPPILEITGYEGIFINKNLQYPIEIDPFENIKWQREKLKIDKLKVINKGDWELTISMINTEYFENRDKLDDMLIADTRLAVKKEPRQNIKRISIQKALDYIYTQLWINMEYYMKNRNELETDLMRQVSDLELKDEQIRQRIEQELFYKLMLKIFGSDEKAVADDTIKPDDSTIVDLSDDDNDDENNRVKVPYSYEKAYMINEFHKYLDGNYMYATARRGDYYLIFDFGS</sequence>
<evidence type="ECO:0000313" key="2">
    <source>
        <dbReference type="Proteomes" id="UP000663879"/>
    </source>
</evidence>
<reference evidence="1" key="1">
    <citation type="submission" date="2021-02" db="EMBL/GenBank/DDBJ databases">
        <authorList>
            <person name="Nowell W R."/>
        </authorList>
    </citation>
    <scope>NUCLEOTIDE SEQUENCE</scope>
    <source>
        <strain evidence="1">Ploen Becks lab</strain>
    </source>
</reference>
<dbReference type="EMBL" id="CAJNOC010007507">
    <property type="protein sequence ID" value="CAF1100197.1"/>
    <property type="molecule type" value="Genomic_DNA"/>
</dbReference>
<comment type="caution">
    <text evidence="1">The sequence shown here is derived from an EMBL/GenBank/DDBJ whole genome shotgun (WGS) entry which is preliminary data.</text>
</comment>
<proteinExistence type="predicted"/>
<gene>
    <name evidence="1" type="ORF">OXX778_LOCUS21110</name>
</gene>
<dbReference type="OrthoDB" id="10012661at2759"/>